<feature type="compositionally biased region" description="Basic and acidic residues" evidence="8">
    <location>
        <begin position="654"/>
        <end position="663"/>
    </location>
</feature>
<keyword evidence="2" id="KW-0813">Transport</keyword>
<feature type="domain" description="ABC transporter" evidence="10">
    <location>
        <begin position="406"/>
        <end position="629"/>
    </location>
</feature>
<dbReference type="PROSITE" id="PS50929">
    <property type="entry name" value="ABC_TM1F"/>
    <property type="match status" value="2"/>
</dbReference>
<name>A0AA36FRJ6_9BILA</name>
<reference evidence="12" key="1">
    <citation type="submission" date="2023-06" db="EMBL/GenBank/DDBJ databases">
        <authorList>
            <person name="Delattre M."/>
        </authorList>
    </citation>
    <scope>NUCLEOTIDE SEQUENCE</scope>
    <source>
        <strain evidence="12">AF72</strain>
    </source>
</reference>
<evidence type="ECO:0000256" key="2">
    <source>
        <dbReference type="ARBA" id="ARBA00022448"/>
    </source>
</evidence>
<keyword evidence="6 9" id="KW-1133">Transmembrane helix</keyword>
<dbReference type="SMART" id="SM00382">
    <property type="entry name" value="AAA"/>
    <property type="match status" value="2"/>
</dbReference>
<evidence type="ECO:0000256" key="3">
    <source>
        <dbReference type="ARBA" id="ARBA00022692"/>
    </source>
</evidence>
<dbReference type="Proteomes" id="UP001177023">
    <property type="component" value="Unassembled WGS sequence"/>
</dbReference>
<dbReference type="PROSITE" id="PS00211">
    <property type="entry name" value="ABC_TRANSPORTER_1"/>
    <property type="match status" value="2"/>
</dbReference>
<feature type="transmembrane region" description="Helical" evidence="9">
    <location>
        <begin position="212"/>
        <end position="234"/>
    </location>
</feature>
<dbReference type="GO" id="GO:0016887">
    <property type="term" value="F:ATP hydrolysis activity"/>
    <property type="evidence" value="ECO:0007669"/>
    <property type="project" value="InterPro"/>
</dbReference>
<protein>
    <submittedName>
        <fullName evidence="12">Uncharacterized protein</fullName>
    </submittedName>
</protein>
<dbReference type="CDD" id="cd18579">
    <property type="entry name" value="ABC_6TM_ABCC_D1"/>
    <property type="match status" value="1"/>
</dbReference>
<keyword evidence="13" id="KW-1185">Reference proteome</keyword>
<dbReference type="InterPro" id="IPR003439">
    <property type="entry name" value="ABC_transporter-like_ATP-bd"/>
</dbReference>
<feature type="transmembrane region" description="Helical" evidence="9">
    <location>
        <begin position="88"/>
        <end position="110"/>
    </location>
</feature>
<evidence type="ECO:0000313" key="12">
    <source>
        <dbReference type="EMBL" id="CAJ0564307.1"/>
    </source>
</evidence>
<dbReference type="GO" id="GO:0016020">
    <property type="term" value="C:membrane"/>
    <property type="evidence" value="ECO:0007669"/>
    <property type="project" value="UniProtKB-SubCell"/>
</dbReference>
<sequence>MDGQRLLDEKKKKVFHKDSPELHAGILSRILFCWLGPIFSAAQKNELDKDAVYPLLPEFKNEDVYEIWKKAWGEQCDKAQAKKTTPKTFWVFFNFAKWEWVILFLIRSLADVFQYVQPLLLTELLQAFGAPVIDVQWCLIVSVSMFLMAELRSFFMAILLFRMLKVETRIKCAMIRHIYEKGTKLTPASQQKFPVGAIVNLMSVDIERLCHVIPFVHHFWAAPLQLVFATILLIRTIGISAVPGIFVILLYVPFNYYTSVYMKKFHKKKMTASDVRLKQLEETVSGIETVKSHVWEDAFSARIEESRNKEVRMLKNASYIARAVDAANMALPVLVAVTTFGAYVYFVDSDLSPTKAFVSLAIFNKLRQPARIIAMFLNGFMQALVANKRLKAYLMADERGSEEKNVEVDDNAPILQVSSKTNSHPVAISLQKGDLAAVVGAVSSGKSTLLNRVLWQDTTEYAIKSNGRIAYVPQKPWLPRGTVKDAIVFGLPYDPKYYDKVIEACELGTDIEQWAKGDLTMIAGMSNSLSGGQRARVSLARALYQRADLYLIDDVFASLDRRVGQKVMQNILGPTGILRKSAVLLATSEVEFAETANDIVVMYEHKVAVQGTYQELEAQPVFSNLISYSGSNQTDEDEAEERPRTGTKSSTKSMFEDEKAKQDNTRPAPWTVYKAYMKAASKSFIFGLTFATLIHFILGALRGFWLSNWSDSSKTRAERADESAFEAEARTEAAKRKLMVFAGIGTLEVLSIGIAYLFLVWMAERASKVFHKQFTVSLLNTKMSMHRKIDVGQDFNIYDNRTPLCFRQLIQNTIQIAVSLAVVAITTPAFLLALGPISIFYIYLQNKYIPTMKQWSRIERSQWSPVITQATEGMAGVEVIRSASQENRFSAQFVDQVEDYVRCDYLENPLKRWLMLRLDLIGNSIILFSSALCVWSISRGTLTTGAAGLSISFAMTITEQLGHLVRMVAEMETSMIAVERIKRYVDLEPEDQYTESSDKERLLSGDLEWKEYFGSYRKNGSPVLHGINLKIAAGSRVVIVGRTGSGKSSTFLSLLGMLEKLDGEIEIGATKTSTISIKQLRRHFSVVPQSVRIFDDSVRFNIDPEKTHSDAELWEVLDRAGLKPLVAWKDGLEERINMEAMSYGQRQLLGVCRSLLKGGDKFEGCLLLDEPFASADPAVMANLERVISTWFHKATVITITHKAPAAGSYDRLIEISNGQVVGEPQPVIARVEETTEAHE</sequence>
<dbReference type="Gene3D" id="1.20.1560.10">
    <property type="entry name" value="ABC transporter type 1, transmembrane domain"/>
    <property type="match status" value="2"/>
</dbReference>
<dbReference type="InterPro" id="IPR011527">
    <property type="entry name" value="ABC1_TM_dom"/>
</dbReference>
<dbReference type="GO" id="GO:0140359">
    <property type="term" value="F:ABC-type transporter activity"/>
    <property type="evidence" value="ECO:0007669"/>
    <property type="project" value="InterPro"/>
</dbReference>
<feature type="transmembrane region" description="Helical" evidence="9">
    <location>
        <begin position="738"/>
        <end position="763"/>
    </location>
</feature>
<dbReference type="PROSITE" id="PS50893">
    <property type="entry name" value="ABC_TRANSPORTER_2"/>
    <property type="match status" value="2"/>
</dbReference>
<evidence type="ECO:0000259" key="11">
    <source>
        <dbReference type="PROSITE" id="PS50929"/>
    </source>
</evidence>
<comment type="caution">
    <text evidence="12">The sequence shown here is derived from an EMBL/GenBank/DDBJ whole genome shotgun (WGS) entry which is preliminary data.</text>
</comment>
<dbReference type="Gene3D" id="3.40.50.300">
    <property type="entry name" value="P-loop containing nucleotide triphosphate hydrolases"/>
    <property type="match status" value="2"/>
</dbReference>
<dbReference type="Pfam" id="PF00005">
    <property type="entry name" value="ABC_tran"/>
    <property type="match status" value="2"/>
</dbReference>
<evidence type="ECO:0000256" key="1">
    <source>
        <dbReference type="ARBA" id="ARBA00004141"/>
    </source>
</evidence>
<dbReference type="AlphaFoldDB" id="A0AA36FRJ6"/>
<evidence type="ECO:0000256" key="9">
    <source>
        <dbReference type="SAM" id="Phobius"/>
    </source>
</evidence>
<dbReference type="SUPFAM" id="SSF90123">
    <property type="entry name" value="ABC transporter transmembrane region"/>
    <property type="match status" value="2"/>
</dbReference>
<accession>A0AA36FRJ6</accession>
<proteinExistence type="predicted"/>
<keyword evidence="4" id="KW-0547">Nucleotide-binding</keyword>
<dbReference type="InterPro" id="IPR017871">
    <property type="entry name" value="ABC_transporter-like_CS"/>
</dbReference>
<dbReference type="EMBL" id="CATQJA010000856">
    <property type="protein sequence ID" value="CAJ0564307.1"/>
    <property type="molecule type" value="Genomic_DNA"/>
</dbReference>
<dbReference type="FunFam" id="1.20.1560.10:FF:000006">
    <property type="entry name" value="ATP-binding cassette, sub-family C (CFTR/MRP), member 9"/>
    <property type="match status" value="1"/>
</dbReference>
<dbReference type="InterPro" id="IPR027417">
    <property type="entry name" value="P-loop_NTPase"/>
</dbReference>
<feature type="transmembrane region" description="Helical" evidence="9">
    <location>
        <begin position="139"/>
        <end position="161"/>
    </location>
</feature>
<dbReference type="SUPFAM" id="SSF52540">
    <property type="entry name" value="P-loop containing nucleoside triphosphate hydrolases"/>
    <property type="match status" value="2"/>
</dbReference>
<dbReference type="Pfam" id="PF00664">
    <property type="entry name" value="ABC_membrane"/>
    <property type="match status" value="2"/>
</dbReference>
<feature type="transmembrane region" description="Helical" evidence="9">
    <location>
        <begin position="366"/>
        <end position="385"/>
    </location>
</feature>
<evidence type="ECO:0000256" key="5">
    <source>
        <dbReference type="ARBA" id="ARBA00022840"/>
    </source>
</evidence>
<evidence type="ECO:0000256" key="6">
    <source>
        <dbReference type="ARBA" id="ARBA00022989"/>
    </source>
</evidence>
<dbReference type="InterPro" id="IPR044746">
    <property type="entry name" value="ABCC_6TM_D1"/>
</dbReference>
<gene>
    <name evidence="12" type="ORF">MSPICULIGERA_LOCUS2989</name>
</gene>
<keyword evidence="5" id="KW-0067">ATP-binding</keyword>
<dbReference type="PANTHER" id="PTHR24223">
    <property type="entry name" value="ATP-BINDING CASSETTE SUB-FAMILY C"/>
    <property type="match status" value="1"/>
</dbReference>
<dbReference type="InterPro" id="IPR003593">
    <property type="entry name" value="AAA+_ATPase"/>
</dbReference>
<feature type="transmembrane region" description="Helical" evidence="9">
    <location>
        <begin position="240"/>
        <end position="260"/>
    </location>
</feature>
<feature type="transmembrane region" description="Helical" evidence="9">
    <location>
        <begin position="816"/>
        <end position="844"/>
    </location>
</feature>
<dbReference type="InterPro" id="IPR050173">
    <property type="entry name" value="ABC_transporter_C-like"/>
</dbReference>
<feature type="domain" description="ABC transmembrane type-1" evidence="11">
    <location>
        <begin position="101"/>
        <end position="382"/>
    </location>
</feature>
<organism evidence="12 13">
    <name type="scientific">Mesorhabditis spiculigera</name>
    <dbReference type="NCBI Taxonomy" id="96644"/>
    <lineage>
        <taxon>Eukaryota</taxon>
        <taxon>Metazoa</taxon>
        <taxon>Ecdysozoa</taxon>
        <taxon>Nematoda</taxon>
        <taxon>Chromadorea</taxon>
        <taxon>Rhabditida</taxon>
        <taxon>Rhabditina</taxon>
        <taxon>Rhabditomorpha</taxon>
        <taxon>Rhabditoidea</taxon>
        <taxon>Rhabditidae</taxon>
        <taxon>Mesorhabditinae</taxon>
        <taxon>Mesorhabditis</taxon>
    </lineage>
</organism>
<dbReference type="GO" id="GO:0005524">
    <property type="term" value="F:ATP binding"/>
    <property type="evidence" value="ECO:0007669"/>
    <property type="project" value="UniProtKB-KW"/>
</dbReference>
<feature type="transmembrane region" description="Helical" evidence="9">
    <location>
        <begin position="684"/>
        <end position="705"/>
    </location>
</feature>
<evidence type="ECO:0000259" key="10">
    <source>
        <dbReference type="PROSITE" id="PS50893"/>
    </source>
</evidence>
<feature type="domain" description="ABC transporter" evidence="10">
    <location>
        <begin position="1007"/>
        <end position="1237"/>
    </location>
</feature>
<evidence type="ECO:0000256" key="8">
    <source>
        <dbReference type="SAM" id="MobiDB-lite"/>
    </source>
</evidence>
<feature type="transmembrane region" description="Helical" evidence="9">
    <location>
        <begin position="319"/>
        <end position="346"/>
    </location>
</feature>
<keyword evidence="3 9" id="KW-0812">Transmembrane</keyword>
<evidence type="ECO:0000256" key="7">
    <source>
        <dbReference type="ARBA" id="ARBA00023136"/>
    </source>
</evidence>
<dbReference type="InterPro" id="IPR036640">
    <property type="entry name" value="ABC1_TM_sf"/>
</dbReference>
<evidence type="ECO:0000313" key="13">
    <source>
        <dbReference type="Proteomes" id="UP001177023"/>
    </source>
</evidence>
<evidence type="ECO:0000256" key="4">
    <source>
        <dbReference type="ARBA" id="ARBA00022741"/>
    </source>
</evidence>
<feature type="region of interest" description="Disordered" evidence="8">
    <location>
        <begin position="630"/>
        <end position="663"/>
    </location>
</feature>
<dbReference type="PANTHER" id="PTHR24223:SF415">
    <property type="entry name" value="FI20190P1"/>
    <property type="match status" value="1"/>
</dbReference>
<feature type="non-terminal residue" evidence="12">
    <location>
        <position position="1239"/>
    </location>
</feature>
<feature type="domain" description="ABC transmembrane type-1" evidence="11">
    <location>
        <begin position="686"/>
        <end position="973"/>
    </location>
</feature>
<comment type="subcellular location">
    <subcellularLocation>
        <location evidence="1">Membrane</location>
        <topology evidence="1">Multi-pass membrane protein</topology>
    </subcellularLocation>
</comment>
<keyword evidence="7 9" id="KW-0472">Membrane</keyword>